<name>A0A934W483_9BURK</name>
<feature type="domain" description="PilX/PilW C-terminal" evidence="1">
    <location>
        <begin position="138"/>
        <end position="190"/>
    </location>
</feature>
<dbReference type="InterPro" id="IPR025205">
    <property type="entry name" value="PilX/PilW_C"/>
</dbReference>
<reference evidence="3" key="1">
    <citation type="submission" date="2021-01" db="EMBL/GenBank/DDBJ databases">
        <title>Genome sequence of strain Noviherbaspirillum sp. DKR-6.</title>
        <authorList>
            <person name="Chaudhary D.K."/>
        </authorList>
    </citation>
    <scope>NUCLEOTIDE SEQUENCE</scope>
    <source>
        <strain evidence="3">DKR-6</strain>
    </source>
</reference>
<comment type="caution">
    <text evidence="3">The sequence shown here is derived from an EMBL/GenBank/DDBJ whole genome shotgun (WGS) entry which is preliminary data.</text>
</comment>
<protein>
    <submittedName>
        <fullName evidence="3">Pilus assembly protein</fullName>
    </submittedName>
</protein>
<accession>A0A934W483</accession>
<proteinExistence type="predicted"/>
<dbReference type="Pfam" id="PF14341">
    <property type="entry name" value="PilX_N"/>
    <property type="match status" value="1"/>
</dbReference>
<sequence>MTPPPPQAGLALLACLVLLVVVALLGLSAARVAIEAELWSRNDHDRRIAFLAAEAALEDAQRDIEEATDERGLMFADGALRFDADCGAGLNNPRLGLCAGPSAWLGADLIEASATGASSVPYGHLTGSRMPVAGGMLPARLPRYIIEDFPLREAGASAEPSDRRRIFRISAIGFGRRESTRVLLQAWYRRARSG</sequence>
<evidence type="ECO:0000313" key="3">
    <source>
        <dbReference type="EMBL" id="MBK4733602.1"/>
    </source>
</evidence>
<keyword evidence="4" id="KW-1185">Reference proteome</keyword>
<dbReference type="Proteomes" id="UP000622890">
    <property type="component" value="Unassembled WGS sequence"/>
</dbReference>
<evidence type="ECO:0000259" key="2">
    <source>
        <dbReference type="Pfam" id="PF14341"/>
    </source>
</evidence>
<dbReference type="EMBL" id="JAEPBG010000001">
    <property type="protein sequence ID" value="MBK4733602.1"/>
    <property type="molecule type" value="Genomic_DNA"/>
</dbReference>
<feature type="domain" description="Type 4 fimbrial biogenesis protein PilX N-terminal" evidence="2">
    <location>
        <begin position="9"/>
        <end position="58"/>
    </location>
</feature>
<organism evidence="3 4">
    <name type="scientific">Noviherbaspirillum pedocola</name>
    <dbReference type="NCBI Taxonomy" id="2801341"/>
    <lineage>
        <taxon>Bacteria</taxon>
        <taxon>Pseudomonadati</taxon>
        <taxon>Pseudomonadota</taxon>
        <taxon>Betaproteobacteria</taxon>
        <taxon>Burkholderiales</taxon>
        <taxon>Oxalobacteraceae</taxon>
        <taxon>Noviherbaspirillum</taxon>
    </lineage>
</organism>
<evidence type="ECO:0000259" key="1">
    <source>
        <dbReference type="Pfam" id="PF13681"/>
    </source>
</evidence>
<dbReference type="InterPro" id="IPR025746">
    <property type="entry name" value="PilX_N_dom"/>
</dbReference>
<evidence type="ECO:0000313" key="4">
    <source>
        <dbReference type="Proteomes" id="UP000622890"/>
    </source>
</evidence>
<gene>
    <name evidence="3" type="ORF">JJB74_03135</name>
</gene>
<dbReference type="Pfam" id="PF13681">
    <property type="entry name" value="PilX"/>
    <property type="match status" value="1"/>
</dbReference>
<dbReference type="RefSeq" id="WP_200590339.1">
    <property type="nucleotide sequence ID" value="NZ_JAEPBG010000001.1"/>
</dbReference>
<dbReference type="AlphaFoldDB" id="A0A934W483"/>